<comment type="caution">
    <text evidence="2">The sequence shown here is derived from an EMBL/GenBank/DDBJ whole genome shotgun (WGS) entry which is preliminary data.</text>
</comment>
<sequence length="86" mass="9534">MDDAAFNTESVASDQLKSVIERLERVYEEIDGLKAGAKDILAEAKGNGLDPKIIKKCLAIRKKDHSERMEEEAILDLYLQALGITS</sequence>
<dbReference type="Proteomes" id="UP000403266">
    <property type="component" value="Unassembled WGS sequence"/>
</dbReference>
<dbReference type="AlphaFoldDB" id="A0A5N7MWL1"/>
<organism evidence="2 3">
    <name type="scientific">Microvirga tunisiensis</name>
    <dbReference type="NCBI Taxonomy" id="2108360"/>
    <lineage>
        <taxon>Bacteria</taxon>
        <taxon>Pseudomonadati</taxon>
        <taxon>Pseudomonadota</taxon>
        <taxon>Alphaproteobacteria</taxon>
        <taxon>Hyphomicrobiales</taxon>
        <taxon>Methylobacteriaceae</taxon>
        <taxon>Microvirga</taxon>
    </lineage>
</organism>
<evidence type="ECO:0000259" key="1">
    <source>
        <dbReference type="Pfam" id="PF10073"/>
    </source>
</evidence>
<evidence type="ECO:0000313" key="2">
    <source>
        <dbReference type="EMBL" id="MPR30484.1"/>
    </source>
</evidence>
<accession>A0A5N7MWL1</accession>
<dbReference type="GO" id="GO:0003677">
    <property type="term" value="F:DNA binding"/>
    <property type="evidence" value="ECO:0007669"/>
    <property type="project" value="InterPro"/>
</dbReference>
<proteinExistence type="predicted"/>
<dbReference type="Pfam" id="PF10073">
    <property type="entry name" value="GapR_DNA-bd"/>
    <property type="match status" value="1"/>
</dbReference>
<dbReference type="EMBL" id="VOSK01000378">
    <property type="protein sequence ID" value="MPR30484.1"/>
    <property type="molecule type" value="Genomic_DNA"/>
</dbReference>
<protein>
    <submittedName>
        <fullName evidence="2">DUF2312 domain-containing protein</fullName>
    </submittedName>
</protein>
<feature type="domain" description="GapR-like DNA-binding" evidence="1">
    <location>
        <begin position="12"/>
        <end position="83"/>
    </location>
</feature>
<gene>
    <name evidence="2" type="ORF">FS320_37115</name>
</gene>
<keyword evidence="3" id="KW-1185">Reference proteome</keyword>
<dbReference type="InterPro" id="IPR046367">
    <property type="entry name" value="GapR-like_DNA-bd"/>
</dbReference>
<dbReference type="OrthoDB" id="9813793at2"/>
<name>A0A5N7MWL1_9HYPH</name>
<dbReference type="RefSeq" id="WP_152717319.1">
    <property type="nucleotide sequence ID" value="NZ_VOSJ01000414.1"/>
</dbReference>
<evidence type="ECO:0000313" key="3">
    <source>
        <dbReference type="Proteomes" id="UP000403266"/>
    </source>
</evidence>
<reference evidence="2 3" key="1">
    <citation type="journal article" date="2019" name="Syst. Appl. Microbiol.">
        <title>Microvirga tunisiensis sp. nov., a root nodule symbiotic bacterium isolated from Lupinus micranthus and L. luteus grown in Northern Tunisia.</title>
        <authorList>
            <person name="Msaddak A."/>
            <person name="Rejili M."/>
            <person name="Duran D."/>
            <person name="Mars M."/>
            <person name="Palacios J.M."/>
            <person name="Ruiz-Argueso T."/>
            <person name="Rey L."/>
            <person name="Imperial J."/>
        </authorList>
    </citation>
    <scope>NUCLEOTIDE SEQUENCE [LARGE SCALE GENOMIC DNA]</scope>
    <source>
        <strain evidence="2 3">Lmie10</strain>
    </source>
</reference>